<dbReference type="GO" id="GO:0006412">
    <property type="term" value="P:translation"/>
    <property type="evidence" value="ECO:0007669"/>
    <property type="project" value="InterPro"/>
</dbReference>
<dbReference type="FunFam" id="1.10.287.1480:FF:000001">
    <property type="entry name" value="30S ribosomal protein S14"/>
    <property type="match status" value="1"/>
</dbReference>
<dbReference type="SUPFAM" id="SSF57716">
    <property type="entry name" value="Glucocorticoid receptor-like (DNA-binding domain)"/>
    <property type="match status" value="1"/>
</dbReference>
<dbReference type="GeneID" id="18874580"/>
<dbReference type="GO" id="GO:0005763">
    <property type="term" value="C:mitochondrial small ribosomal subunit"/>
    <property type="evidence" value="ECO:0007669"/>
    <property type="project" value="EnsemblFungi"/>
</dbReference>
<keyword evidence="2 5" id="KW-0689">Ribosomal protein</keyword>
<accession>G3AST9</accession>
<dbReference type="GO" id="GO:0003735">
    <property type="term" value="F:structural constituent of ribosome"/>
    <property type="evidence" value="ECO:0007669"/>
    <property type="project" value="EnsemblFungi"/>
</dbReference>
<dbReference type="Gene3D" id="1.10.287.1480">
    <property type="match status" value="1"/>
</dbReference>
<sequence>MVFRFPVKFAIPKHAHVNTRVLRDQHKRVQFAEHEVTRNALRYIARNTELQPRVRLEAQLQLSTMPAYTSYTTIKNRCVGTGKARSVLSDFKLNRTDFRNKARNGSIPGVKVASW</sequence>
<evidence type="ECO:0000256" key="3">
    <source>
        <dbReference type="ARBA" id="ARBA00023274"/>
    </source>
</evidence>
<keyword evidence="6" id="KW-1185">Reference proteome</keyword>
<dbReference type="InParanoid" id="G3AST9"/>
<gene>
    <name evidence="5" type="ORF">SPAPADRAFT_63064</name>
</gene>
<evidence type="ECO:0000313" key="5">
    <source>
        <dbReference type="EMBL" id="EGW31153.1"/>
    </source>
</evidence>
<evidence type="ECO:0000256" key="4">
    <source>
        <dbReference type="ARBA" id="ARBA00076896"/>
    </source>
</evidence>
<dbReference type="PANTHER" id="PTHR19836">
    <property type="entry name" value="30S RIBOSOMAL PROTEIN S14"/>
    <property type="match status" value="1"/>
</dbReference>
<evidence type="ECO:0000256" key="1">
    <source>
        <dbReference type="ARBA" id="ARBA00009083"/>
    </source>
</evidence>
<name>G3AST9_SPAPN</name>
<organism evidence="6">
    <name type="scientific">Spathaspora passalidarum (strain NRRL Y-27907 / 11-Y1)</name>
    <dbReference type="NCBI Taxonomy" id="619300"/>
    <lineage>
        <taxon>Eukaryota</taxon>
        <taxon>Fungi</taxon>
        <taxon>Dikarya</taxon>
        <taxon>Ascomycota</taxon>
        <taxon>Saccharomycotina</taxon>
        <taxon>Pichiomycetes</taxon>
        <taxon>Debaryomycetaceae</taxon>
        <taxon>Spathaspora</taxon>
    </lineage>
</organism>
<proteinExistence type="inferred from homology"/>
<keyword evidence="3" id="KW-0687">Ribonucleoprotein</keyword>
<reference evidence="5 6" key="1">
    <citation type="journal article" date="2011" name="Proc. Natl. Acad. Sci. U.S.A.">
        <title>Comparative genomics of xylose-fermenting fungi for enhanced biofuel production.</title>
        <authorList>
            <person name="Wohlbach D.J."/>
            <person name="Kuo A."/>
            <person name="Sato T.K."/>
            <person name="Potts K.M."/>
            <person name="Salamov A.A."/>
            <person name="LaButti K.M."/>
            <person name="Sun H."/>
            <person name="Clum A."/>
            <person name="Pangilinan J.L."/>
            <person name="Lindquist E.A."/>
            <person name="Lucas S."/>
            <person name="Lapidus A."/>
            <person name="Jin M."/>
            <person name="Gunawan C."/>
            <person name="Balan V."/>
            <person name="Dale B.E."/>
            <person name="Jeffries T.W."/>
            <person name="Zinkel R."/>
            <person name="Barry K.W."/>
            <person name="Grigoriev I.V."/>
            <person name="Gasch A.P."/>
        </authorList>
    </citation>
    <scope>NUCLEOTIDE SEQUENCE [LARGE SCALE GENOMIC DNA]</scope>
    <source>
        <strain evidence="6">NRRL Y-27907 / 11-Y1</strain>
    </source>
</reference>
<protein>
    <recommendedName>
        <fullName evidence="4">37S ribosomal protein MRP2, mitochondrial</fullName>
    </recommendedName>
</protein>
<dbReference type="EMBL" id="GL996504">
    <property type="protein sequence ID" value="EGW31153.1"/>
    <property type="molecule type" value="Genomic_DNA"/>
</dbReference>
<comment type="similarity">
    <text evidence="1">Belongs to the universal ribosomal protein uS14 family.</text>
</comment>
<dbReference type="HOGENOM" id="CLU_139869_2_1_1"/>
<dbReference type="OMA" id="FGLCRNQ"/>
<dbReference type="AlphaFoldDB" id="G3AST9"/>
<dbReference type="PANTHER" id="PTHR19836:SF19">
    <property type="entry name" value="SMALL RIBOSOMAL SUBUNIT PROTEIN US14M"/>
    <property type="match status" value="1"/>
</dbReference>
<evidence type="ECO:0000256" key="2">
    <source>
        <dbReference type="ARBA" id="ARBA00022980"/>
    </source>
</evidence>
<dbReference type="OrthoDB" id="413436at2759"/>
<dbReference type="RefSeq" id="XP_007377186.1">
    <property type="nucleotide sequence ID" value="XM_007377124.1"/>
</dbReference>
<dbReference type="Proteomes" id="UP000000709">
    <property type="component" value="Unassembled WGS sequence"/>
</dbReference>
<dbReference type="Pfam" id="PF00253">
    <property type="entry name" value="Ribosomal_S14"/>
    <property type="match status" value="1"/>
</dbReference>
<dbReference type="InterPro" id="IPR001209">
    <property type="entry name" value="Ribosomal_uS14"/>
</dbReference>
<dbReference type="FunCoup" id="G3AST9">
    <property type="interactions" value="571"/>
</dbReference>
<dbReference type="KEGG" id="spaa:SPAPADRAFT_63064"/>
<evidence type="ECO:0000313" key="6">
    <source>
        <dbReference type="Proteomes" id="UP000000709"/>
    </source>
</evidence>
<dbReference type="STRING" id="619300.G3AST9"/>
<dbReference type="eggNOG" id="KOG1741">
    <property type="taxonomic scope" value="Eukaryota"/>
</dbReference>